<feature type="transmembrane region" description="Helical" evidence="2">
    <location>
        <begin position="1095"/>
        <end position="1117"/>
    </location>
</feature>
<feature type="region of interest" description="Disordered" evidence="1">
    <location>
        <begin position="772"/>
        <end position="794"/>
    </location>
</feature>
<keyword evidence="4" id="KW-1185">Reference proteome</keyword>
<feature type="compositionally biased region" description="Gly residues" evidence="1">
    <location>
        <begin position="979"/>
        <end position="988"/>
    </location>
</feature>
<keyword evidence="2" id="KW-1133">Transmembrane helix</keyword>
<evidence type="ECO:0000313" key="4">
    <source>
        <dbReference type="Proteomes" id="UP001165080"/>
    </source>
</evidence>
<comment type="caution">
    <text evidence="3">The sequence shown here is derived from an EMBL/GenBank/DDBJ whole genome shotgun (WGS) entry which is preliminary data.</text>
</comment>
<dbReference type="OrthoDB" id="10630112at2759"/>
<feature type="region of interest" description="Disordered" evidence="1">
    <location>
        <begin position="920"/>
        <end position="956"/>
    </location>
</feature>
<evidence type="ECO:0000256" key="1">
    <source>
        <dbReference type="SAM" id="MobiDB-lite"/>
    </source>
</evidence>
<feature type="compositionally biased region" description="Basic and acidic residues" evidence="1">
    <location>
        <begin position="1213"/>
        <end position="1229"/>
    </location>
</feature>
<protein>
    <submittedName>
        <fullName evidence="3">Uncharacterized protein</fullName>
    </submittedName>
</protein>
<feature type="compositionally biased region" description="Low complexity" evidence="1">
    <location>
        <begin position="932"/>
        <end position="950"/>
    </location>
</feature>
<keyword evidence="2" id="KW-0812">Transmembrane</keyword>
<evidence type="ECO:0000313" key="3">
    <source>
        <dbReference type="EMBL" id="GLC48453.1"/>
    </source>
</evidence>
<accession>A0A9W6BAG6</accession>
<sequence>MRTADLDIRSVGQFGAQAKDPVQADGIIAIRTAAADAGDTAAAAASTDFDEPGRHGYDDDDEDYVHVGPRAFATAAIYKAALLAGRSGGGGREDADTTRGATAVAATQSQPSGASSGEAVIIAVDGDGRRFQVGANAESDDTAGKEKRAAQASSAGLDGGDSAGAVDASGGARFEDFFAGIEAAFASDDDDDGDAFGNAASGTGVPADGSLPYHSYSAGELAEDVPYRTTAVDPEYSEYQEGELLYEPYMLYDSEEGGQLVKVVPVNGEGETWLPAEAAAAAAVTSGVRARALLGGDDVLMAGPGPKGPAEGSSDGSAEQRVRERAAELQYILYDVLGDESVFEDLVMDEQPGSTEPVIVYEYDADESYPRPYQTKTLEAFEYVYDDDPDGAAAAVASVPAAAVAASAQSELAAKVSDVAADDAADDDIDKTTSLRLWQALYDMFGGETGDDPSFGPQQQAMYIRLYEKDPERFWAVHDEVVERWLSARSATATDQAAAAAAAAEGVPAGTVQVGALDVAVSVEQREDDRDAARSGYKYDYDDDSYSYVSEYERLTLLRGQGSRLVQDETGFMPGDGSWVKRIPDDEAGVVEDYFGVVHDVYGLPSYDAVYGSYEYALYDDAEAGYEEVREALEEVWGYPYNFQQYEYGSEGETVQPREPTYVDGGRYSDAVAKAVDAAAAAAAAAAADTAGMAEDGWVAGGAGTDALWSGVSNVIYEYDEYDEYDEYEGVEYSYYDDGYTDYIMYAKYDDYDDYDDYEYYEVPGAARADVGADGDAGVQSGRSAGGQQPGTAASALGLGEMGGGGGGGTVAAVVFHTTSTTSTIGAMGEQLHTTTSTVTAATTTTATQAAVTATTTTAATTTTTTATTTAAATDSGALVVKSALSSVGPAVHSAAAEAAAAAAALTGVAAATAANQLTSDAAAPVRDAGETAATTTTTTTTTVTALTDTARPDSGPGLTVAASRLAYLQAVTHWRAGGGGGGGGSGGAARPAGPAGAAGTSGVGDGAAEALLAQAAASHTALLLARITAALHANALGDLPVPSSGARNAAAAITAAHADTSHAITATTHTAAALPSPTTTSGAAAPSNAVLQTFGGGALACLTLAAALAAFAVVFYRRGLAYNLAGLRFGCRASRRGDGLRSPLLPTDGGGSGAGRGLTGISRWVIDGLGLGQRKRRGSGDDSNSSDGGARGSGSGSGRARKSSATSTKVRRYIDTRPRDSDHSEGDCQRSISGGDEAAAMKLAAAAAPPPPPPPPAYGAGAAAQLPFLQIQPHCTAAAGGAVFDLQCNSPRSWVSSPEHTSLAPLAHWRDNGHQLPQHRGWEPNSAAGSAGPAGSMYDASFGSLSHTAVCAAVNGIHVNFNREGFAATDDGRSVSLPAGVVDAPYSPVAAAPTIAAAVPDGGGAVSWLSIAGAPTAAGAAGLRQMAPPSAPAVQRPAPII</sequence>
<proteinExistence type="predicted"/>
<reference evidence="3 4" key="1">
    <citation type="journal article" date="2023" name="Commun. Biol.">
        <title>Reorganization of the ancestral sex-determining regions during the evolution of trioecy in Pleodorina starrii.</title>
        <authorList>
            <person name="Takahashi K."/>
            <person name="Suzuki S."/>
            <person name="Kawai-Toyooka H."/>
            <person name="Yamamoto K."/>
            <person name="Hamaji T."/>
            <person name="Ootsuki R."/>
            <person name="Yamaguchi H."/>
            <person name="Kawachi M."/>
            <person name="Higashiyama T."/>
            <person name="Nozaki H."/>
        </authorList>
    </citation>
    <scope>NUCLEOTIDE SEQUENCE [LARGE SCALE GENOMIC DNA]</scope>
    <source>
        <strain evidence="3 4">NIES-4479</strain>
    </source>
</reference>
<evidence type="ECO:0000256" key="2">
    <source>
        <dbReference type="SAM" id="Phobius"/>
    </source>
</evidence>
<feature type="region of interest" description="Disordered" evidence="1">
    <location>
        <begin position="86"/>
        <end position="117"/>
    </location>
</feature>
<gene>
    <name evidence="3" type="primary">PLEST001002</name>
    <name evidence="3" type="ORF">PLESTB_000099500</name>
</gene>
<feature type="region of interest" description="Disordered" evidence="1">
    <location>
        <begin position="979"/>
        <end position="1002"/>
    </location>
</feature>
<keyword evidence="2" id="KW-0472">Membrane</keyword>
<dbReference type="Proteomes" id="UP001165080">
    <property type="component" value="Unassembled WGS sequence"/>
</dbReference>
<dbReference type="EMBL" id="BRXU01000001">
    <property type="protein sequence ID" value="GLC48453.1"/>
    <property type="molecule type" value="Genomic_DNA"/>
</dbReference>
<feature type="region of interest" description="Disordered" evidence="1">
    <location>
        <begin position="189"/>
        <end position="211"/>
    </location>
</feature>
<name>A0A9W6BAG6_9CHLO</name>
<feature type="compositionally biased region" description="Polar residues" evidence="1">
    <location>
        <begin position="105"/>
        <end position="115"/>
    </location>
</feature>
<feature type="region of interest" description="Disordered" evidence="1">
    <location>
        <begin position="135"/>
        <end position="162"/>
    </location>
</feature>
<feature type="compositionally biased region" description="Low complexity" evidence="1">
    <location>
        <begin position="989"/>
        <end position="999"/>
    </location>
</feature>
<feature type="region of interest" description="Disordered" evidence="1">
    <location>
        <begin position="300"/>
        <end position="321"/>
    </location>
</feature>
<organism evidence="3 4">
    <name type="scientific">Pleodorina starrii</name>
    <dbReference type="NCBI Taxonomy" id="330485"/>
    <lineage>
        <taxon>Eukaryota</taxon>
        <taxon>Viridiplantae</taxon>
        <taxon>Chlorophyta</taxon>
        <taxon>core chlorophytes</taxon>
        <taxon>Chlorophyceae</taxon>
        <taxon>CS clade</taxon>
        <taxon>Chlamydomonadales</taxon>
        <taxon>Volvocaceae</taxon>
        <taxon>Pleodorina</taxon>
    </lineage>
</organism>
<feature type="region of interest" description="Disordered" evidence="1">
    <location>
        <begin position="1173"/>
        <end position="1233"/>
    </location>
</feature>